<sequence length="82" mass="9532">MSSILNQTGENTKKVNSSINQENALFGEECNQQEETNQNQSNYIDNPQEQQQLTEKERMMMTGENSNMERTEIFGELKGRER</sequence>
<accession>A0ACB0ZNH9</accession>
<name>A0ACB0ZNH9_MELEN</name>
<organism evidence="1 2">
    <name type="scientific">Meloidogyne enterolobii</name>
    <name type="common">Root-knot nematode worm</name>
    <name type="synonym">Meloidogyne mayaguensis</name>
    <dbReference type="NCBI Taxonomy" id="390850"/>
    <lineage>
        <taxon>Eukaryota</taxon>
        <taxon>Metazoa</taxon>
        <taxon>Ecdysozoa</taxon>
        <taxon>Nematoda</taxon>
        <taxon>Chromadorea</taxon>
        <taxon>Rhabditida</taxon>
        <taxon>Tylenchina</taxon>
        <taxon>Tylenchomorpha</taxon>
        <taxon>Tylenchoidea</taxon>
        <taxon>Meloidogynidae</taxon>
        <taxon>Meloidogyninae</taxon>
        <taxon>Meloidogyne</taxon>
    </lineage>
</organism>
<dbReference type="Proteomes" id="UP001497535">
    <property type="component" value="Unassembled WGS sequence"/>
</dbReference>
<proteinExistence type="predicted"/>
<dbReference type="EMBL" id="CAVMJV010000042">
    <property type="protein sequence ID" value="CAK5080499.1"/>
    <property type="molecule type" value="Genomic_DNA"/>
</dbReference>
<comment type="caution">
    <text evidence="1">The sequence shown here is derived from an EMBL/GenBank/DDBJ whole genome shotgun (WGS) entry which is preliminary data.</text>
</comment>
<protein>
    <submittedName>
        <fullName evidence="1">Uncharacterized protein</fullName>
    </submittedName>
</protein>
<gene>
    <name evidence="1" type="ORF">MENTE1834_LOCUS27674</name>
</gene>
<reference evidence="1" key="1">
    <citation type="submission" date="2023-11" db="EMBL/GenBank/DDBJ databases">
        <authorList>
            <person name="Poullet M."/>
        </authorList>
    </citation>
    <scope>NUCLEOTIDE SEQUENCE</scope>
    <source>
        <strain evidence="1">E1834</strain>
    </source>
</reference>
<keyword evidence="2" id="KW-1185">Reference proteome</keyword>
<evidence type="ECO:0000313" key="1">
    <source>
        <dbReference type="EMBL" id="CAK5080499.1"/>
    </source>
</evidence>
<evidence type="ECO:0000313" key="2">
    <source>
        <dbReference type="Proteomes" id="UP001497535"/>
    </source>
</evidence>